<comment type="subunit">
    <text evidence="2">Interacts with 100S ribosomes.</text>
</comment>
<dbReference type="GO" id="GO:0045900">
    <property type="term" value="P:negative regulation of translational elongation"/>
    <property type="evidence" value="ECO:0007669"/>
    <property type="project" value="TreeGrafter"/>
</dbReference>
<proteinExistence type="inferred from homology"/>
<comment type="function">
    <text evidence="2">Required for dimerization of active 70S ribosomes into 100S ribosomes in stationary phase; 100S ribosomes are translationally inactive and sometimes present during exponential growth.</text>
</comment>
<comment type="subcellular location">
    <subcellularLocation>
        <location evidence="2">Cytoplasm</location>
    </subcellularLocation>
</comment>
<reference evidence="5 6" key="1">
    <citation type="journal article" date="2015" name="Genome Announc.">
        <title>Expanding the biotechnology potential of lactobacilli through comparative genomics of 213 strains and associated genera.</title>
        <authorList>
            <person name="Sun Z."/>
            <person name="Harris H.M."/>
            <person name="McCann A."/>
            <person name="Guo C."/>
            <person name="Argimon S."/>
            <person name="Zhang W."/>
            <person name="Yang X."/>
            <person name="Jeffery I.B."/>
            <person name="Cooney J.C."/>
            <person name="Kagawa T.F."/>
            <person name="Liu W."/>
            <person name="Song Y."/>
            <person name="Salvetti E."/>
            <person name="Wrobel A."/>
            <person name="Rasinkangas P."/>
            <person name="Parkhill J."/>
            <person name="Rea M.C."/>
            <person name="O'Sullivan O."/>
            <person name="Ritari J."/>
            <person name="Douillard F.P."/>
            <person name="Paul Ross R."/>
            <person name="Yang R."/>
            <person name="Briner A.E."/>
            <person name="Felis G.E."/>
            <person name="de Vos W.M."/>
            <person name="Barrangou R."/>
            <person name="Klaenhammer T.R."/>
            <person name="Caufield P.W."/>
            <person name="Cui Y."/>
            <person name="Zhang H."/>
            <person name="O'Toole P.W."/>
        </authorList>
    </citation>
    <scope>NUCLEOTIDE SEQUENCE [LARGE SCALE GENOMIC DNA]</scope>
    <source>
        <strain evidence="5 6">DSM 20690</strain>
    </source>
</reference>
<dbReference type="Proteomes" id="UP000051565">
    <property type="component" value="Unassembled WGS sequence"/>
</dbReference>
<dbReference type="GeneID" id="61250608"/>
<dbReference type="Pfam" id="PF16321">
    <property type="entry name" value="Ribosom_S30AE_C"/>
    <property type="match status" value="1"/>
</dbReference>
<evidence type="ECO:0000256" key="1">
    <source>
        <dbReference type="ARBA" id="ARBA00022845"/>
    </source>
</evidence>
<gene>
    <name evidence="2" type="primary">hpf</name>
    <name evidence="5" type="ORF">IV52_GL000704</name>
</gene>
<keyword evidence="1 2" id="KW-0810">Translation regulation</keyword>
<dbReference type="HAMAP" id="MF_00839">
    <property type="entry name" value="HPF"/>
    <property type="match status" value="1"/>
</dbReference>
<dbReference type="EMBL" id="JQBT01000032">
    <property type="protein sequence ID" value="KRN79295.1"/>
    <property type="molecule type" value="Genomic_DNA"/>
</dbReference>
<accession>A0A0R2JQ88</accession>
<protein>
    <recommendedName>
        <fullName evidence="2">Ribosome hibernation promoting factor</fullName>
        <shortName evidence="2">HPF</shortName>
    </recommendedName>
</protein>
<evidence type="ECO:0000256" key="2">
    <source>
        <dbReference type="HAMAP-Rule" id="MF_00839"/>
    </source>
</evidence>
<dbReference type="CDD" id="cd00552">
    <property type="entry name" value="RaiA"/>
    <property type="match status" value="1"/>
</dbReference>
<dbReference type="Gene3D" id="3.30.505.50">
    <property type="entry name" value="Sigma 54 modulation/S30EA ribosomal protein, C-terminal domain"/>
    <property type="match status" value="1"/>
</dbReference>
<comment type="caution">
    <text evidence="5">The sequence shown here is derived from an EMBL/GenBank/DDBJ whole genome shotgun (WGS) entry which is preliminary data.</text>
</comment>
<dbReference type="Gene3D" id="3.30.160.100">
    <property type="entry name" value="Ribosome hibernation promotion factor-like"/>
    <property type="match status" value="1"/>
</dbReference>
<dbReference type="InterPro" id="IPR038416">
    <property type="entry name" value="Ribosom_S30AE_C_sf"/>
</dbReference>
<dbReference type="STRING" id="53444.AYR59_07030"/>
<dbReference type="RefSeq" id="WP_054646417.1">
    <property type="nucleotide sequence ID" value="NZ_FUXS01000001.1"/>
</dbReference>
<dbReference type="InterPro" id="IPR003489">
    <property type="entry name" value="RHF/RaiA"/>
</dbReference>
<dbReference type="InterPro" id="IPR034694">
    <property type="entry name" value="HPF_long/plastid"/>
</dbReference>
<feature type="coiled-coil region" evidence="3">
    <location>
        <begin position="75"/>
        <end position="102"/>
    </location>
</feature>
<dbReference type="PATRIC" id="fig|1122148.6.peg.726"/>
<comment type="similarity">
    <text evidence="2">Belongs to the HPF/YfiA ribosome-associated protein family. Long HPF subfamily.</text>
</comment>
<evidence type="ECO:0000259" key="4">
    <source>
        <dbReference type="Pfam" id="PF16321"/>
    </source>
</evidence>
<dbReference type="SUPFAM" id="SSF69754">
    <property type="entry name" value="Ribosome binding protein Y (YfiA homologue)"/>
    <property type="match status" value="1"/>
</dbReference>
<keyword evidence="2" id="KW-0963">Cytoplasm</keyword>
<dbReference type="InterPro" id="IPR050574">
    <property type="entry name" value="HPF/YfiA_ribosome-assoc"/>
</dbReference>
<dbReference type="InterPro" id="IPR036567">
    <property type="entry name" value="RHF-like"/>
</dbReference>
<dbReference type="GO" id="GO:0022627">
    <property type="term" value="C:cytosolic small ribosomal subunit"/>
    <property type="evidence" value="ECO:0007669"/>
    <property type="project" value="TreeGrafter"/>
</dbReference>
<keyword evidence="6" id="KW-1185">Reference proteome</keyword>
<dbReference type="NCBIfam" id="TIGR00741">
    <property type="entry name" value="yfiA"/>
    <property type="match status" value="1"/>
</dbReference>
<dbReference type="InterPro" id="IPR032528">
    <property type="entry name" value="Ribosom_S30AE_C"/>
</dbReference>
<dbReference type="Pfam" id="PF02482">
    <property type="entry name" value="Ribosomal_S30AE"/>
    <property type="match status" value="1"/>
</dbReference>
<keyword evidence="3" id="KW-0175">Coiled coil</keyword>
<dbReference type="OrthoDB" id="9794975at2"/>
<evidence type="ECO:0000256" key="3">
    <source>
        <dbReference type="SAM" id="Coils"/>
    </source>
</evidence>
<sequence>MLSFNVRGDDVDVTDDVREYISDHVSKIDDYFEDGVSAVAHINLIGYKNNDVKAEITIIFPFLLLRGEATSADINISIDAAIQKIEQQIKKYKEKINEKAKIRGEKTIFKTDGADPIKLKVVRKKRIPLKQMDSDEAILQMNLLDHDFYAFKDINNETIDIVYRRKDGEYGLITTES</sequence>
<evidence type="ECO:0000313" key="5">
    <source>
        <dbReference type="EMBL" id="KRN79295.1"/>
    </source>
</evidence>
<evidence type="ECO:0000313" key="6">
    <source>
        <dbReference type="Proteomes" id="UP000051565"/>
    </source>
</evidence>
<dbReference type="PANTHER" id="PTHR33231:SF1">
    <property type="entry name" value="30S RIBOSOMAL PROTEIN"/>
    <property type="match status" value="1"/>
</dbReference>
<name>A0A0R2JQ88_9LACO</name>
<dbReference type="AlphaFoldDB" id="A0A0R2JQ88"/>
<organism evidence="5 6">
    <name type="scientific">Fructilactobacillus lindneri DSM 20690 = JCM 11027</name>
    <dbReference type="NCBI Taxonomy" id="1122148"/>
    <lineage>
        <taxon>Bacteria</taxon>
        <taxon>Bacillati</taxon>
        <taxon>Bacillota</taxon>
        <taxon>Bacilli</taxon>
        <taxon>Lactobacillales</taxon>
        <taxon>Lactobacillaceae</taxon>
        <taxon>Fructilactobacillus</taxon>
    </lineage>
</organism>
<feature type="domain" description="Sigma 54 modulation/S30EA ribosomal protein C-terminal" evidence="4">
    <location>
        <begin position="120"/>
        <end position="172"/>
    </location>
</feature>
<dbReference type="GO" id="GO:0043024">
    <property type="term" value="F:ribosomal small subunit binding"/>
    <property type="evidence" value="ECO:0007669"/>
    <property type="project" value="TreeGrafter"/>
</dbReference>
<dbReference type="PANTHER" id="PTHR33231">
    <property type="entry name" value="30S RIBOSOMAL PROTEIN"/>
    <property type="match status" value="1"/>
</dbReference>